<proteinExistence type="predicted"/>
<gene>
    <name evidence="2" type="ORF">Fcan01_01551</name>
</gene>
<dbReference type="EMBL" id="LNIX01000001">
    <property type="protein sequence ID" value="OXA61525.1"/>
    <property type="molecule type" value="Genomic_DNA"/>
</dbReference>
<reference evidence="2 3" key="1">
    <citation type="submission" date="2015-12" db="EMBL/GenBank/DDBJ databases">
        <title>The genome of Folsomia candida.</title>
        <authorList>
            <person name="Faddeeva A."/>
            <person name="Derks M.F."/>
            <person name="Anvar Y."/>
            <person name="Smit S."/>
            <person name="Van Straalen N."/>
            <person name="Roelofs D."/>
        </authorList>
    </citation>
    <scope>NUCLEOTIDE SEQUENCE [LARGE SCALE GENOMIC DNA]</scope>
    <source>
        <strain evidence="2 3">VU population</strain>
        <tissue evidence="2">Whole body</tissue>
    </source>
</reference>
<feature type="region of interest" description="Disordered" evidence="1">
    <location>
        <begin position="1"/>
        <end position="48"/>
    </location>
</feature>
<feature type="region of interest" description="Disordered" evidence="1">
    <location>
        <begin position="73"/>
        <end position="92"/>
    </location>
</feature>
<sequence length="523" mass="59820">MSKRVPPVKSMDKVGFGPLDKFIQKRPRSSTPGFDQSENHEKGKENAAPRVVLTVDNLIVALLLNLNNSFVDSSARGDDQSLRPAMPKPCTSSSMMTAVQSAVEQSGLDDSGVIDLTFSDDEETDHDVATLENTDEVSPQPGPSRGIPVPHYRYGDLSDNVYQQFHREVLLDRLDEVMKMKVPVRNETKRLELENAADWGQQRRKDKLVVQFDTKIPGSSIKGYYILKADGKRNNLFSYYKRTFKDGISQSHRERNMAYKDPDHPLYDTIKSSKSSSNDKRLPLDIVYIATLFAKEHVKMSLIDIMKKELGPVLEDETLFRLLYYIGICGGHRGFFSMRDTHFTAALRPSHIYIRTVGSPNPLACMQNKVILCDSTATKQSVEGFLMAYARKTNELLGYERYIDTETASPEFEYIKKAMKYAEDKVPLFRIVEKGDRSHPPLWATMEQATTLPYTITEDELILRFDPDRPEVKRHYKSFQNMADLIREVGDPPDSYFYTNDKSRNEFKEEFDKIKAAREDKQV</sequence>
<protein>
    <submittedName>
        <fullName evidence="2">Uncharacterized protein</fullName>
    </submittedName>
</protein>
<dbReference type="AlphaFoldDB" id="A0A226EV71"/>
<evidence type="ECO:0000313" key="3">
    <source>
        <dbReference type="Proteomes" id="UP000198287"/>
    </source>
</evidence>
<dbReference type="Proteomes" id="UP000198287">
    <property type="component" value="Unassembled WGS sequence"/>
</dbReference>
<accession>A0A226EV71</accession>
<evidence type="ECO:0000313" key="2">
    <source>
        <dbReference type="EMBL" id="OXA61525.1"/>
    </source>
</evidence>
<evidence type="ECO:0000256" key="1">
    <source>
        <dbReference type="SAM" id="MobiDB-lite"/>
    </source>
</evidence>
<comment type="caution">
    <text evidence="2">The sequence shown here is derived from an EMBL/GenBank/DDBJ whole genome shotgun (WGS) entry which is preliminary data.</text>
</comment>
<keyword evidence="3" id="KW-1185">Reference proteome</keyword>
<organism evidence="2 3">
    <name type="scientific">Folsomia candida</name>
    <name type="common">Springtail</name>
    <dbReference type="NCBI Taxonomy" id="158441"/>
    <lineage>
        <taxon>Eukaryota</taxon>
        <taxon>Metazoa</taxon>
        <taxon>Ecdysozoa</taxon>
        <taxon>Arthropoda</taxon>
        <taxon>Hexapoda</taxon>
        <taxon>Collembola</taxon>
        <taxon>Entomobryomorpha</taxon>
        <taxon>Isotomoidea</taxon>
        <taxon>Isotomidae</taxon>
        <taxon>Proisotominae</taxon>
        <taxon>Folsomia</taxon>
    </lineage>
</organism>
<feature type="compositionally biased region" description="Basic and acidic residues" evidence="1">
    <location>
        <begin position="37"/>
        <end position="47"/>
    </location>
</feature>
<name>A0A226EV71_FOLCA</name>